<gene>
    <name evidence="3" type="ORF">NEMVEDRAFT_v1g124153</name>
</gene>
<feature type="non-terminal residue" evidence="3">
    <location>
        <position position="1"/>
    </location>
</feature>
<dbReference type="Proteomes" id="UP000001593">
    <property type="component" value="Unassembled WGS sequence"/>
</dbReference>
<dbReference type="Gene3D" id="1.25.40.10">
    <property type="entry name" value="Tetratricopeptide repeat domain"/>
    <property type="match status" value="1"/>
</dbReference>
<reference evidence="3 4" key="1">
    <citation type="journal article" date="2007" name="Science">
        <title>Sea anemone genome reveals ancestral eumetazoan gene repertoire and genomic organization.</title>
        <authorList>
            <person name="Putnam N.H."/>
            <person name="Srivastava M."/>
            <person name="Hellsten U."/>
            <person name="Dirks B."/>
            <person name="Chapman J."/>
            <person name="Salamov A."/>
            <person name="Terry A."/>
            <person name="Shapiro H."/>
            <person name="Lindquist E."/>
            <person name="Kapitonov V.V."/>
            <person name="Jurka J."/>
            <person name="Genikhovich G."/>
            <person name="Grigoriev I.V."/>
            <person name="Lucas S.M."/>
            <person name="Steele R.E."/>
            <person name="Finnerty J.R."/>
            <person name="Technau U."/>
            <person name="Martindale M.Q."/>
            <person name="Rokhsar D.S."/>
        </authorList>
    </citation>
    <scope>NUCLEOTIDE SEQUENCE [LARGE SCALE GENOMIC DNA]</scope>
    <source>
        <strain evidence="4">CH2 X CH6</strain>
    </source>
</reference>
<dbReference type="AlphaFoldDB" id="A7SMU5"/>
<evidence type="ECO:0000259" key="2">
    <source>
        <dbReference type="PROSITE" id="PS50126"/>
    </source>
</evidence>
<accession>A7SMU5</accession>
<dbReference type="InParanoid" id="A7SMU5"/>
<dbReference type="InterPro" id="IPR039190">
    <property type="entry name" value="TTC14"/>
</dbReference>
<evidence type="ECO:0000313" key="4">
    <source>
        <dbReference type="Proteomes" id="UP000001593"/>
    </source>
</evidence>
<protein>
    <recommendedName>
        <fullName evidence="2">S1 motif domain-containing protein</fullName>
    </recommendedName>
</protein>
<dbReference type="PROSITE" id="PS50005">
    <property type="entry name" value="TPR"/>
    <property type="match status" value="2"/>
</dbReference>
<dbReference type="eggNOG" id="ENOG502QPJ1">
    <property type="taxonomic scope" value="Eukaryota"/>
</dbReference>
<keyword evidence="4" id="KW-1185">Reference proteome</keyword>
<dbReference type="PANTHER" id="PTHR23184">
    <property type="entry name" value="TETRATRICOPEPTIDE REPEAT PROTEIN 14"/>
    <property type="match status" value="1"/>
</dbReference>
<dbReference type="SMART" id="SM00028">
    <property type="entry name" value="TPR"/>
    <property type="match status" value="2"/>
</dbReference>
<dbReference type="GO" id="GO:0006355">
    <property type="term" value="P:regulation of DNA-templated transcription"/>
    <property type="evidence" value="ECO:0007669"/>
    <property type="project" value="InterPro"/>
</dbReference>
<dbReference type="PANTHER" id="PTHR23184:SF9">
    <property type="entry name" value="TETRATRICOPEPTIDE REPEAT PROTEIN 14"/>
    <property type="match status" value="1"/>
</dbReference>
<dbReference type="OMA" id="CRTNELQ"/>
<evidence type="ECO:0000256" key="1">
    <source>
        <dbReference type="PROSITE-ProRule" id="PRU00339"/>
    </source>
</evidence>
<dbReference type="GO" id="GO:0003676">
    <property type="term" value="F:nucleic acid binding"/>
    <property type="evidence" value="ECO:0007669"/>
    <property type="project" value="InterPro"/>
</dbReference>
<dbReference type="Gene3D" id="2.40.50.140">
    <property type="entry name" value="Nucleic acid-binding proteins"/>
    <property type="match status" value="1"/>
</dbReference>
<dbReference type="STRING" id="45351.A7SMU5"/>
<keyword evidence="1" id="KW-0802">TPR repeat</keyword>
<dbReference type="HOGENOM" id="CLU_937555_0_0_1"/>
<proteinExistence type="predicted"/>
<dbReference type="PhylomeDB" id="A7SMU5"/>
<dbReference type="SUPFAM" id="SSF50249">
    <property type="entry name" value="Nucleic acid-binding proteins"/>
    <property type="match status" value="1"/>
</dbReference>
<dbReference type="InterPro" id="IPR003029">
    <property type="entry name" value="S1_domain"/>
</dbReference>
<feature type="repeat" description="TPR" evidence="1">
    <location>
        <begin position="218"/>
        <end position="251"/>
    </location>
</feature>
<dbReference type="InterPro" id="IPR012479">
    <property type="entry name" value="SAP30BP"/>
</dbReference>
<organism evidence="3 4">
    <name type="scientific">Nematostella vectensis</name>
    <name type="common">Starlet sea anemone</name>
    <dbReference type="NCBI Taxonomy" id="45351"/>
    <lineage>
        <taxon>Eukaryota</taxon>
        <taxon>Metazoa</taxon>
        <taxon>Cnidaria</taxon>
        <taxon>Anthozoa</taxon>
        <taxon>Hexacorallia</taxon>
        <taxon>Actiniaria</taxon>
        <taxon>Edwardsiidae</taxon>
        <taxon>Nematostella</taxon>
    </lineage>
</organism>
<feature type="repeat" description="TPR" evidence="1">
    <location>
        <begin position="184"/>
        <end position="217"/>
    </location>
</feature>
<dbReference type="PROSITE" id="PS50126">
    <property type="entry name" value="S1"/>
    <property type="match status" value="1"/>
</dbReference>
<dbReference type="SMART" id="SM00316">
    <property type="entry name" value="S1"/>
    <property type="match status" value="1"/>
</dbReference>
<dbReference type="Pfam" id="PF07818">
    <property type="entry name" value="HCNGP"/>
    <property type="match status" value="1"/>
</dbReference>
<dbReference type="SUPFAM" id="SSF48452">
    <property type="entry name" value="TPR-like"/>
    <property type="match status" value="1"/>
</dbReference>
<dbReference type="InterPro" id="IPR012340">
    <property type="entry name" value="NA-bd_OB-fold"/>
</dbReference>
<dbReference type="InterPro" id="IPR011990">
    <property type="entry name" value="TPR-like_helical_dom_sf"/>
</dbReference>
<name>A7SMU5_NEMVE</name>
<dbReference type="InterPro" id="IPR019734">
    <property type="entry name" value="TPR_rpt"/>
</dbReference>
<sequence length="268" mass="30555">LDTGDIVLGEVSSKRPFGIFVELKGFEFGKTRDFTNTDIQALCRTNELQDDTRHKDPSDKYVVGDKVRGVVLSVNKEDNQVTIALRPSRLPSEFQDIKLVQYWTILISSLNFREIAEDEEELHFNDHLRRHMGFNNPRNIETLLDKLGITMSDSCSFLRSCQRSTYPSEDYAEPLRKKQSEKWSMESTAKGIEHFKIGDANTALKYLEHALQINPDNVEALVARGALTANTAKYSPAIMDFRRALSINKGHRNATRYLVETLIQKGTK</sequence>
<dbReference type="EMBL" id="DS469713">
    <property type="protein sequence ID" value="EDO34955.1"/>
    <property type="molecule type" value="Genomic_DNA"/>
</dbReference>
<feature type="domain" description="S1 motif" evidence="2">
    <location>
        <begin position="4"/>
        <end position="86"/>
    </location>
</feature>
<evidence type="ECO:0000313" key="3">
    <source>
        <dbReference type="EMBL" id="EDO34955.1"/>
    </source>
</evidence>